<feature type="domain" description="Radical SAM core" evidence="6">
    <location>
        <begin position="28"/>
        <end position="170"/>
    </location>
</feature>
<sequence>MVAAFKERLRQINPGYVKFHTLQTLQLNLGDRCNLSCRHCHVGASPRGEKVMGREVMETVAALLTRRPGTILDITGGCPELNPLFRHLVEMTAGLSPRRMVRSNLTVIDEPGMEWLTRFYREQGLVIVASLPCYQEENVDRQRGGGVFGRSIAALQQLNAMGYGKELELNLVYNPGGDFVAGSQRHLEAAYKKELLERYGIHFNNLFTITNAPIGRFREYLEAQGAYDRYLNQLATRFNPDAAGNIMCRTLVSVDWKGFLYNCDFNQAIGLPITGDDGSILKIDDLESAARTGTDLFLAQHCYCCTAGEGSSCTGALAV</sequence>
<dbReference type="EMBL" id="JAHCVK010000001">
    <property type="protein sequence ID" value="MBT0652731.1"/>
    <property type="molecule type" value="Genomic_DNA"/>
</dbReference>
<reference evidence="8 9" key="1">
    <citation type="submission" date="2021-05" db="EMBL/GenBank/DDBJ databases">
        <title>The draft genome of Geobacter luticola JCM 17780.</title>
        <authorList>
            <person name="Xu Z."/>
            <person name="Masuda Y."/>
            <person name="Itoh H."/>
            <person name="Senoo K."/>
        </authorList>
    </citation>
    <scope>NUCLEOTIDE SEQUENCE [LARGE SCALE GENOMIC DNA]</scope>
    <source>
        <strain evidence="8 9">JCM 17780</strain>
    </source>
</reference>
<comment type="caution">
    <text evidence="8">The sequence shown here is derived from an EMBL/GenBank/DDBJ whole genome shotgun (WGS) entry which is preliminary data.</text>
</comment>
<dbReference type="InterPro" id="IPR007197">
    <property type="entry name" value="rSAM"/>
</dbReference>
<dbReference type="SFLD" id="SFLDS00029">
    <property type="entry name" value="Radical_SAM"/>
    <property type="match status" value="1"/>
</dbReference>
<dbReference type="SUPFAM" id="SSF102114">
    <property type="entry name" value="Radical SAM enzymes"/>
    <property type="match status" value="1"/>
</dbReference>
<keyword evidence="9" id="KW-1185">Reference proteome</keyword>
<dbReference type="InterPro" id="IPR024521">
    <property type="entry name" value="ArsS-like_C"/>
</dbReference>
<dbReference type="RefSeq" id="WP_214174649.1">
    <property type="nucleotide sequence ID" value="NZ_JAHCVK010000001.1"/>
</dbReference>
<proteinExistence type="predicted"/>
<dbReference type="Gene3D" id="3.20.20.70">
    <property type="entry name" value="Aldolase class I"/>
    <property type="match status" value="1"/>
</dbReference>
<dbReference type="PANTHER" id="PTHR43728:SF1">
    <property type="entry name" value="FE-S OXIDOREDUCTASE"/>
    <property type="match status" value="1"/>
</dbReference>
<dbReference type="InterPro" id="IPR013785">
    <property type="entry name" value="Aldolase_TIM"/>
</dbReference>
<organism evidence="8 9">
    <name type="scientific">Geomobilimonas luticola</name>
    <dbReference type="NCBI Taxonomy" id="1114878"/>
    <lineage>
        <taxon>Bacteria</taxon>
        <taxon>Pseudomonadati</taxon>
        <taxon>Thermodesulfobacteriota</taxon>
        <taxon>Desulfuromonadia</taxon>
        <taxon>Geobacterales</taxon>
        <taxon>Geobacteraceae</taxon>
        <taxon>Geomobilimonas</taxon>
    </lineage>
</organism>
<keyword evidence="4" id="KW-0408">Iron</keyword>
<dbReference type="Proteomes" id="UP000756860">
    <property type="component" value="Unassembled WGS sequence"/>
</dbReference>
<dbReference type="InterPro" id="IPR026351">
    <property type="entry name" value="rSAM_ArsS-like"/>
</dbReference>
<keyword evidence="3" id="KW-0479">Metal-binding</keyword>
<evidence type="ECO:0000313" key="9">
    <source>
        <dbReference type="Proteomes" id="UP000756860"/>
    </source>
</evidence>
<gene>
    <name evidence="8" type="primary">arsS</name>
    <name evidence="8" type="ORF">KI810_06665</name>
</gene>
<keyword evidence="2" id="KW-0949">S-adenosyl-L-methionine</keyword>
<protein>
    <submittedName>
        <fullName evidence="8">Arsenosugar biosynthesis radical SAM protein ArsS</fullName>
    </submittedName>
</protein>
<evidence type="ECO:0000256" key="4">
    <source>
        <dbReference type="ARBA" id="ARBA00023004"/>
    </source>
</evidence>
<evidence type="ECO:0000313" key="8">
    <source>
        <dbReference type="EMBL" id="MBT0652731.1"/>
    </source>
</evidence>
<accession>A0ABS5SBI9</accession>
<name>A0ABS5SBI9_9BACT</name>
<dbReference type="InterPro" id="IPR058240">
    <property type="entry name" value="rSAM_sf"/>
</dbReference>
<dbReference type="Pfam" id="PF04055">
    <property type="entry name" value="Radical_SAM"/>
    <property type="match status" value="1"/>
</dbReference>
<evidence type="ECO:0000256" key="1">
    <source>
        <dbReference type="ARBA" id="ARBA00001966"/>
    </source>
</evidence>
<dbReference type="PANTHER" id="PTHR43728">
    <property type="entry name" value="SLR0304 PROTEIN"/>
    <property type="match status" value="1"/>
</dbReference>
<evidence type="ECO:0000259" key="7">
    <source>
        <dbReference type="Pfam" id="PF12345"/>
    </source>
</evidence>
<feature type="domain" description="Arsenosugar biosynthesis radical SAM protein ArsS-like C-terminal" evidence="7">
    <location>
        <begin position="181"/>
        <end position="316"/>
    </location>
</feature>
<evidence type="ECO:0000256" key="2">
    <source>
        <dbReference type="ARBA" id="ARBA00022691"/>
    </source>
</evidence>
<comment type="cofactor">
    <cofactor evidence="1">
        <name>[4Fe-4S] cluster</name>
        <dbReference type="ChEBI" id="CHEBI:49883"/>
    </cofactor>
</comment>
<evidence type="ECO:0000256" key="5">
    <source>
        <dbReference type="ARBA" id="ARBA00023014"/>
    </source>
</evidence>
<keyword evidence="5" id="KW-0411">Iron-sulfur</keyword>
<dbReference type="Pfam" id="PF12345">
    <property type="entry name" value="DUF3641"/>
    <property type="match status" value="1"/>
</dbReference>
<evidence type="ECO:0000259" key="6">
    <source>
        <dbReference type="Pfam" id="PF04055"/>
    </source>
</evidence>
<dbReference type="NCBIfam" id="TIGR04167">
    <property type="entry name" value="rSAM_SeCys"/>
    <property type="match status" value="1"/>
</dbReference>
<dbReference type="CDD" id="cd01335">
    <property type="entry name" value="Radical_SAM"/>
    <property type="match status" value="1"/>
</dbReference>
<evidence type="ECO:0000256" key="3">
    <source>
        <dbReference type="ARBA" id="ARBA00022723"/>
    </source>
</evidence>